<dbReference type="CDD" id="cd07247">
    <property type="entry name" value="SgaA_N_like"/>
    <property type="match status" value="1"/>
</dbReference>
<feature type="domain" description="VOC" evidence="1">
    <location>
        <begin position="9"/>
        <end position="122"/>
    </location>
</feature>
<gene>
    <name evidence="2" type="ordered locus">RSal33209_1843</name>
</gene>
<evidence type="ECO:0000313" key="2">
    <source>
        <dbReference type="EMBL" id="ABY23576.1"/>
    </source>
</evidence>
<reference evidence="3" key="1">
    <citation type="journal article" date="2008" name="J. Bacteriol.">
        <title>Genome sequence of the fish pathogen Renibacterium salmoninarum suggests reductive evolution away from an environmental Arthrobacter ancestor.</title>
        <authorList>
            <person name="Wiens G.D."/>
            <person name="Rockey D.D."/>
            <person name="Wu Z."/>
            <person name="Chang J."/>
            <person name="Levy R."/>
            <person name="Crane S."/>
            <person name="Chen D.S."/>
            <person name="Capri G.R."/>
            <person name="Burnett J.R."/>
            <person name="Sudheesh P.S."/>
            <person name="Schipma M.J."/>
            <person name="Burd H."/>
            <person name="Bhattacharyya A."/>
            <person name="Rhodes L.D."/>
            <person name="Kaul R."/>
            <person name="Strom M.S."/>
        </authorList>
    </citation>
    <scope>NUCLEOTIDE SEQUENCE [LARGE SCALE GENOMIC DNA]</scope>
    <source>
        <strain evidence="3">ATCC 33209 / DSM 20767 / JCM 11484 / NBRC 15589 / NCIMB 2235</strain>
    </source>
</reference>
<organism evidence="2 3">
    <name type="scientific">Renibacterium salmoninarum (strain ATCC 33209 / DSM 20767 / JCM 11484 / NBRC 15589 / NCIMB 2235)</name>
    <dbReference type="NCBI Taxonomy" id="288705"/>
    <lineage>
        <taxon>Bacteria</taxon>
        <taxon>Bacillati</taxon>
        <taxon>Actinomycetota</taxon>
        <taxon>Actinomycetes</taxon>
        <taxon>Micrococcales</taxon>
        <taxon>Micrococcaceae</taxon>
        <taxon>Renibacterium</taxon>
    </lineage>
</organism>
<dbReference type="InterPro" id="IPR037523">
    <property type="entry name" value="VOC_core"/>
</dbReference>
<evidence type="ECO:0000313" key="3">
    <source>
        <dbReference type="Proteomes" id="UP000002007"/>
    </source>
</evidence>
<dbReference type="PROSITE" id="PS51819">
    <property type="entry name" value="VOC"/>
    <property type="match status" value="1"/>
</dbReference>
<sequence length="273" mass="29908">MVSAFSVQGPCWVDVMSSDPAAAKDFYGELFGWECTQLEYDGFGDYSIFSKDGAPVGGLGMNSSIFSDSWTTYLSVDDLKAAQASVSRHGGTVLMPTMDHGEFGKTAVAMGPGEAVLGPWQRKSVPGFHCPDAPGYPIWHTLNTYRFDAVFEFYCTAMEWTPRLPLMSTSIRYGTFQTGNTIRAAILDATAAGMTRPSRWWISFGPDDVDATVAEARKAGGQVLCKPVDTFSAESRSSPIRVALNSMLHSQGTGRWFHPRIRGIWPGLQNFDR</sequence>
<dbReference type="KEGG" id="rsa:RSal33209_1843"/>
<dbReference type="Pfam" id="PF00903">
    <property type="entry name" value="Glyoxalase"/>
    <property type="match status" value="1"/>
</dbReference>
<protein>
    <submittedName>
        <fullName evidence="2">Glyoxalase family protein</fullName>
    </submittedName>
</protein>
<dbReference type="EMBL" id="CP000910">
    <property type="protein sequence ID" value="ABY23576.1"/>
    <property type="molecule type" value="Genomic_DNA"/>
</dbReference>
<dbReference type="Gene3D" id="3.10.180.10">
    <property type="entry name" value="2,3-Dihydroxybiphenyl 1,2-Dioxygenase, domain 1"/>
    <property type="match status" value="2"/>
</dbReference>
<accession>A9WQX0</accession>
<keyword evidence="3" id="KW-1185">Reference proteome</keyword>
<dbReference type="SUPFAM" id="SSF54593">
    <property type="entry name" value="Glyoxalase/Bleomycin resistance protein/Dihydroxybiphenyl dioxygenase"/>
    <property type="match status" value="1"/>
</dbReference>
<dbReference type="STRING" id="288705.RSal33209_1843"/>
<dbReference type="InterPro" id="IPR052164">
    <property type="entry name" value="Anthracycline_SecMetBiosynth"/>
</dbReference>
<dbReference type="eggNOG" id="COG3324">
    <property type="taxonomic scope" value="Bacteria"/>
</dbReference>
<dbReference type="HOGENOM" id="CLU_069623_0_0_11"/>
<dbReference type="InterPro" id="IPR004360">
    <property type="entry name" value="Glyas_Fos-R_dOase_dom"/>
</dbReference>
<dbReference type="Proteomes" id="UP000002007">
    <property type="component" value="Chromosome"/>
</dbReference>
<proteinExistence type="predicted"/>
<evidence type="ECO:0000259" key="1">
    <source>
        <dbReference type="PROSITE" id="PS51819"/>
    </source>
</evidence>
<name>A9WQX0_RENSM</name>
<dbReference type="PANTHER" id="PTHR33993:SF14">
    <property type="entry name" value="GB|AAF24581.1"/>
    <property type="match status" value="1"/>
</dbReference>
<dbReference type="InterPro" id="IPR029068">
    <property type="entry name" value="Glyas_Bleomycin-R_OHBP_Dase"/>
</dbReference>
<dbReference type="PANTHER" id="PTHR33993">
    <property type="entry name" value="GLYOXALASE-RELATED"/>
    <property type="match status" value="1"/>
</dbReference>
<dbReference type="AlphaFoldDB" id="A9WQX0"/>